<dbReference type="RefSeq" id="WP_147192824.1">
    <property type="nucleotide sequence ID" value="NZ_CP042435.1"/>
</dbReference>
<keyword evidence="1" id="KW-0812">Transmembrane</keyword>
<reference evidence="2 3" key="1">
    <citation type="journal article" date="2016" name="Int. J. Syst. Evol. Microbiol.">
        <title>Panacibacter ginsenosidivorans gen. nov., sp. nov., with ginsenoside converting activity isolated from soil of a ginseng field.</title>
        <authorList>
            <person name="Siddiqi M.Z."/>
            <person name="Muhammad Shafi S."/>
            <person name="Choi K.D."/>
            <person name="Im W.T."/>
        </authorList>
    </citation>
    <scope>NUCLEOTIDE SEQUENCE [LARGE SCALE GENOMIC DNA]</scope>
    <source>
        <strain evidence="2 3">Gsoil1550</strain>
    </source>
</reference>
<dbReference type="KEGG" id="pgin:FRZ67_22590"/>
<organism evidence="2 3">
    <name type="scientific">Panacibacter ginsenosidivorans</name>
    <dbReference type="NCBI Taxonomy" id="1813871"/>
    <lineage>
        <taxon>Bacteria</taxon>
        <taxon>Pseudomonadati</taxon>
        <taxon>Bacteroidota</taxon>
        <taxon>Chitinophagia</taxon>
        <taxon>Chitinophagales</taxon>
        <taxon>Chitinophagaceae</taxon>
        <taxon>Panacibacter</taxon>
    </lineage>
</organism>
<dbReference type="EMBL" id="CP042435">
    <property type="protein sequence ID" value="QEC69948.1"/>
    <property type="molecule type" value="Genomic_DNA"/>
</dbReference>
<keyword evidence="1" id="KW-1133">Transmembrane helix</keyword>
<feature type="transmembrane region" description="Helical" evidence="1">
    <location>
        <begin position="52"/>
        <end position="69"/>
    </location>
</feature>
<name>A0A5B8VI38_9BACT</name>
<dbReference type="AlphaFoldDB" id="A0A5B8VI38"/>
<feature type="transmembrane region" description="Helical" evidence="1">
    <location>
        <begin position="21"/>
        <end position="40"/>
    </location>
</feature>
<accession>A0A5B8VI38</accession>
<protein>
    <submittedName>
        <fullName evidence="2">Uncharacterized protein</fullName>
    </submittedName>
</protein>
<gene>
    <name evidence="2" type="ORF">FRZ67_22590</name>
</gene>
<evidence type="ECO:0000313" key="2">
    <source>
        <dbReference type="EMBL" id="QEC69948.1"/>
    </source>
</evidence>
<dbReference type="Proteomes" id="UP000321533">
    <property type="component" value="Chromosome"/>
</dbReference>
<keyword evidence="1" id="KW-0472">Membrane</keyword>
<evidence type="ECO:0000313" key="3">
    <source>
        <dbReference type="Proteomes" id="UP000321533"/>
    </source>
</evidence>
<evidence type="ECO:0000256" key="1">
    <source>
        <dbReference type="SAM" id="Phobius"/>
    </source>
</evidence>
<sequence length="158" mass="18931">MPNFENKIAEVYMKKIHLYFLYDWIVVLIPIALIFISLLNNLDDPFYQYWEKNLFLGIWILVPIIKLWISKKIKDRLICEIVIEEKNVLLQIYNGSILKLDKSFIPLKKEKADYFINTLFSPKMGTIRSYNKDILIVRVDYKKYYLAPGLFEQEDVQI</sequence>
<proteinExistence type="predicted"/>
<keyword evidence="3" id="KW-1185">Reference proteome</keyword>